<dbReference type="Proteomes" id="UP001216579">
    <property type="component" value="Unassembled WGS sequence"/>
</dbReference>
<dbReference type="Gene3D" id="3.20.20.80">
    <property type="entry name" value="Glycosidases"/>
    <property type="match status" value="1"/>
</dbReference>
<dbReference type="PROSITE" id="PS51257">
    <property type="entry name" value="PROKAR_LIPOPROTEIN"/>
    <property type="match status" value="1"/>
</dbReference>
<dbReference type="SUPFAM" id="SSF51445">
    <property type="entry name" value="(Trans)glycosidases"/>
    <property type="match status" value="1"/>
</dbReference>
<comment type="caution">
    <text evidence="1">The sequence shown here is derived from an EMBL/GenBank/DDBJ whole genome shotgun (WGS) entry which is preliminary data.</text>
</comment>
<gene>
    <name evidence="1" type="ORF">P3G67_10000</name>
</gene>
<reference evidence="1 2" key="1">
    <citation type="submission" date="2023-03" db="EMBL/GenBank/DDBJ databases">
        <title>Draft genome sequence of Streptomyces sp. RB6PN23 isolated from peat swamp forest in Thailand.</title>
        <authorList>
            <person name="Klaysubun C."/>
            <person name="Duangmal K."/>
        </authorList>
    </citation>
    <scope>NUCLEOTIDE SEQUENCE [LARGE SCALE GENOMIC DNA]</scope>
    <source>
        <strain evidence="1 2">RB6PN23</strain>
    </source>
</reference>
<evidence type="ECO:0008006" key="3">
    <source>
        <dbReference type="Google" id="ProtNLM"/>
    </source>
</evidence>
<sequence>MTENPRDRRGRSRSLLAAVAVLVGVALVMASAGCQPGRRQPPRGGPWFGVLQVGPGSVRPLAGTGVDRAVVGLDWSRYEPEPGRTDAAYVAGAVRLIRLLKAQGIGAVLDPGLHHPPSWVFALPGATRFQDQYGVQWRGSATSGTAVANAVFDTAVRTAEGDYLRRIAADLGGGTFAAVRVGGLLSGELRYPPADDGAGHHDAVWYFDSGARATAPVHGWRPGTGGKADAERSVRGYLGALTEYERWLLGATAAAFPRGQLQLLLPGWGLRPGQVTAAVDDDLDGHSRAEQGGMLSSGLAWDGQVRALGAYRSRALAYTTWLDAPSGGRSPQLVSPAEYLAGLTAAVGVPLAGENTGQNATRQAPKSALRVCLHRVRTLRLAGMMWMSEPDLLSGRAGLTLADYAGAVSALRSRGTAD</sequence>
<name>A0ABT5ZJ22_9ACTN</name>
<accession>A0ABT5ZJ22</accession>
<proteinExistence type="predicted"/>
<protein>
    <recommendedName>
        <fullName evidence="3">Glycoside hydrolase family 42 N-terminal domain-containing protein</fullName>
    </recommendedName>
</protein>
<dbReference type="EMBL" id="JARJBC010000005">
    <property type="protein sequence ID" value="MDF3289569.1"/>
    <property type="molecule type" value="Genomic_DNA"/>
</dbReference>
<organism evidence="1 2">
    <name type="scientific">Streptomyces silvisoli</name>
    <dbReference type="NCBI Taxonomy" id="3034235"/>
    <lineage>
        <taxon>Bacteria</taxon>
        <taxon>Bacillati</taxon>
        <taxon>Actinomycetota</taxon>
        <taxon>Actinomycetes</taxon>
        <taxon>Kitasatosporales</taxon>
        <taxon>Streptomycetaceae</taxon>
        <taxon>Streptomyces</taxon>
    </lineage>
</organism>
<evidence type="ECO:0000313" key="1">
    <source>
        <dbReference type="EMBL" id="MDF3289569.1"/>
    </source>
</evidence>
<dbReference type="RefSeq" id="WP_276093105.1">
    <property type="nucleotide sequence ID" value="NZ_JARJBC010000005.1"/>
</dbReference>
<evidence type="ECO:0000313" key="2">
    <source>
        <dbReference type="Proteomes" id="UP001216579"/>
    </source>
</evidence>
<keyword evidence="2" id="KW-1185">Reference proteome</keyword>
<dbReference type="InterPro" id="IPR017853">
    <property type="entry name" value="GH"/>
</dbReference>